<dbReference type="GO" id="GO:0008408">
    <property type="term" value="F:3'-5' exonuclease activity"/>
    <property type="evidence" value="ECO:0007669"/>
    <property type="project" value="InterPro"/>
</dbReference>
<evidence type="ECO:0000256" key="3">
    <source>
        <dbReference type="ARBA" id="ARBA00022695"/>
    </source>
</evidence>
<sequence length="979" mass="112566">MLLNVHSYYSLRYGTQSIDQLLENAGRNQVDAMALTDINTTMGIPEFVKKAKAAGLKPVAGVEVKNGDELLFIGIAKNNTGFKELNDYLTWHNLEKKEYTSEGWLFSQVVIIYPFGTKEPGELKDYEFTGIQPAQLNKLFTSPYKNCQDKLLIWQPVTVTDKTSWFLHKSLRAIDHNTLISKLLPGQFAHQNETMVSTEKLKSVFQNHAAIIRNTEKVMEACSIDFDFTTIKNKQTFSQSKYDDKLLLHKLAMDGLGYRYGRNNPLARERLLHELEIIDKLGFSAYFLITWDIIRYSMARGFYHVGRGSGANSIVAYCLKITDVDPIKLNLYFERFLNPKRTSPPDFDIDYSWKDRDEVQDYIFKRYGKNHTALLGATSTFKNKSIFRELGKVFGLPKEEIDLLIQDPANDYNNYEIARMINTLGAQMADFPNLRTVHAGGILISEKPITCYTALDLPPKGFPTTHWDMYIAEEMGFEKLDILSQRGIGHIREAVEIIQENTGDEVDIKKTDKLFEDEKVKNQLKNGETNGCFYIESPAMQGLLKKLKCDNYISLVAASSIIRPGVAKSGMMKEYIKRFHNPENIKYLHPVMKEQLAETYGVMVYQEDVIKVAHHFAGLDLAESDVLRRAMSGKYRSLKEFKRIEDKYYSNCKKRGYPDEITQEVWRQIESFAGYSFSKAHSASYAVESFQSLYLKAHYPLEFQVAVINNFGGFYSSWVYINEARRQGATIELPCVNNSNELTHIRGIIIYLGFTHVQNLEQTTIELLINERNCHGNYHSLIDFTERVPITKEQLIILIRLGSFRFTGKQKSQLLWEAHLHLKKPAKQHHTPGLFGSEHKKFQLPTFQHEKLEDAYDEIELLGFPLSVNNFDMLQTSFRGQIMARNLANNIGRKVKMTGNLVTIKYVRTIKREIMHFGTFLDYTGEFFDTVHFPDSLKKYPFRGNGVYLILGKVVEDFGFPSLEVEKLAKLPYKPNPKE</sequence>
<dbReference type="PANTHER" id="PTHR32294">
    <property type="entry name" value="DNA POLYMERASE III SUBUNIT ALPHA"/>
    <property type="match status" value="1"/>
</dbReference>
<proteinExistence type="predicted"/>
<dbReference type="NCBIfam" id="TIGR00594">
    <property type="entry name" value="polc"/>
    <property type="match status" value="1"/>
</dbReference>
<dbReference type="InterPro" id="IPR003141">
    <property type="entry name" value="Pol/His_phosphatase_N"/>
</dbReference>
<dbReference type="Gene3D" id="3.20.20.140">
    <property type="entry name" value="Metal-dependent hydrolases"/>
    <property type="match status" value="1"/>
</dbReference>
<dbReference type="STRING" id="1168035.SAMN05444280_12719"/>
<dbReference type="InterPro" id="IPR011708">
    <property type="entry name" value="DNA_pol3_alpha_NTPase_dom"/>
</dbReference>
<name>A0A1M6LK02_9BACT</name>
<evidence type="ECO:0000256" key="1">
    <source>
        <dbReference type="ARBA" id="ARBA00012417"/>
    </source>
</evidence>
<dbReference type="InterPro" id="IPR004805">
    <property type="entry name" value="DnaE2/DnaE/PolC"/>
</dbReference>
<organism evidence="8 9">
    <name type="scientific">Tangfeifania diversioriginum</name>
    <dbReference type="NCBI Taxonomy" id="1168035"/>
    <lineage>
        <taxon>Bacteria</taxon>
        <taxon>Pseudomonadati</taxon>
        <taxon>Bacteroidota</taxon>
        <taxon>Bacteroidia</taxon>
        <taxon>Marinilabiliales</taxon>
        <taxon>Prolixibacteraceae</taxon>
        <taxon>Tangfeifania</taxon>
    </lineage>
</organism>
<keyword evidence="4" id="KW-0235">DNA replication</keyword>
<dbReference type="GO" id="GO:0003887">
    <property type="term" value="F:DNA-directed DNA polymerase activity"/>
    <property type="evidence" value="ECO:0007669"/>
    <property type="project" value="UniProtKB-KW"/>
</dbReference>
<feature type="domain" description="Polymerase/histidinol phosphatase N-terminal" evidence="7">
    <location>
        <begin position="1"/>
        <end position="68"/>
    </location>
</feature>
<evidence type="ECO:0000256" key="6">
    <source>
        <dbReference type="ARBA" id="ARBA00049244"/>
    </source>
</evidence>
<dbReference type="SUPFAM" id="SSF89550">
    <property type="entry name" value="PHP domain-like"/>
    <property type="match status" value="1"/>
</dbReference>
<dbReference type="CDD" id="cd04485">
    <property type="entry name" value="DnaE_OBF"/>
    <property type="match status" value="1"/>
</dbReference>
<dbReference type="InterPro" id="IPR004013">
    <property type="entry name" value="PHP_dom"/>
</dbReference>
<dbReference type="Pfam" id="PF17657">
    <property type="entry name" value="DNA_pol3_finger"/>
    <property type="match status" value="1"/>
</dbReference>
<reference evidence="8 9" key="1">
    <citation type="submission" date="2016-11" db="EMBL/GenBank/DDBJ databases">
        <authorList>
            <person name="Jaros S."/>
            <person name="Januszkiewicz K."/>
            <person name="Wedrychowicz H."/>
        </authorList>
    </citation>
    <scope>NUCLEOTIDE SEQUENCE [LARGE SCALE GENOMIC DNA]</scope>
    <source>
        <strain evidence="8 9">DSM 27063</strain>
    </source>
</reference>
<protein>
    <recommendedName>
        <fullName evidence="1">DNA-directed DNA polymerase</fullName>
        <ecNumber evidence="1">2.7.7.7</ecNumber>
    </recommendedName>
</protein>
<keyword evidence="9" id="KW-1185">Reference proteome</keyword>
<keyword evidence="5" id="KW-0239">DNA-directed DNA polymerase</keyword>
<comment type="catalytic activity">
    <reaction evidence="6">
        <text>DNA(n) + a 2'-deoxyribonucleoside 5'-triphosphate = DNA(n+1) + diphosphate</text>
        <dbReference type="Rhea" id="RHEA:22508"/>
        <dbReference type="Rhea" id="RHEA-COMP:17339"/>
        <dbReference type="Rhea" id="RHEA-COMP:17340"/>
        <dbReference type="ChEBI" id="CHEBI:33019"/>
        <dbReference type="ChEBI" id="CHEBI:61560"/>
        <dbReference type="ChEBI" id="CHEBI:173112"/>
        <dbReference type="EC" id="2.7.7.7"/>
    </reaction>
</comment>
<dbReference type="Proteomes" id="UP000184050">
    <property type="component" value="Unassembled WGS sequence"/>
</dbReference>
<evidence type="ECO:0000256" key="4">
    <source>
        <dbReference type="ARBA" id="ARBA00022705"/>
    </source>
</evidence>
<dbReference type="EMBL" id="FQZE01000027">
    <property type="protein sequence ID" value="SHJ71499.1"/>
    <property type="molecule type" value="Genomic_DNA"/>
</dbReference>
<dbReference type="InterPro" id="IPR040982">
    <property type="entry name" value="DNA_pol3_finger"/>
</dbReference>
<dbReference type="EC" id="2.7.7.7" evidence="1"/>
<evidence type="ECO:0000259" key="7">
    <source>
        <dbReference type="SMART" id="SM00481"/>
    </source>
</evidence>
<evidence type="ECO:0000313" key="9">
    <source>
        <dbReference type="Proteomes" id="UP000184050"/>
    </source>
</evidence>
<dbReference type="RefSeq" id="WP_073171663.1">
    <property type="nucleotide sequence ID" value="NZ_FQZE01000027.1"/>
</dbReference>
<dbReference type="InterPro" id="IPR029460">
    <property type="entry name" value="DNAPol_HHH"/>
</dbReference>
<dbReference type="SMART" id="SM00481">
    <property type="entry name" value="POLIIIAc"/>
    <property type="match status" value="1"/>
</dbReference>
<evidence type="ECO:0000256" key="2">
    <source>
        <dbReference type="ARBA" id="ARBA00022679"/>
    </source>
</evidence>
<evidence type="ECO:0000256" key="5">
    <source>
        <dbReference type="ARBA" id="ARBA00022932"/>
    </source>
</evidence>
<accession>A0A1M6LK02</accession>
<gene>
    <name evidence="8" type="ORF">SAMN05444280_12719</name>
</gene>
<dbReference type="Pfam" id="PF07733">
    <property type="entry name" value="DNA_pol3_alpha"/>
    <property type="match status" value="1"/>
</dbReference>
<keyword evidence="3" id="KW-0548">Nucleotidyltransferase</keyword>
<dbReference type="AlphaFoldDB" id="A0A1M6LK02"/>
<dbReference type="Pfam" id="PF02811">
    <property type="entry name" value="PHP"/>
    <property type="match status" value="1"/>
</dbReference>
<dbReference type="InterPro" id="IPR016195">
    <property type="entry name" value="Pol/histidinol_Pase-like"/>
</dbReference>
<dbReference type="Gene3D" id="1.10.150.870">
    <property type="match status" value="1"/>
</dbReference>
<dbReference type="GO" id="GO:0006260">
    <property type="term" value="P:DNA replication"/>
    <property type="evidence" value="ECO:0007669"/>
    <property type="project" value="UniProtKB-KW"/>
</dbReference>
<evidence type="ECO:0000313" key="8">
    <source>
        <dbReference type="EMBL" id="SHJ71499.1"/>
    </source>
</evidence>
<dbReference type="Pfam" id="PF14579">
    <property type="entry name" value="HHH_6"/>
    <property type="match status" value="1"/>
</dbReference>
<dbReference type="CDD" id="cd07431">
    <property type="entry name" value="PHP_PolIIIA"/>
    <property type="match status" value="1"/>
</dbReference>
<keyword evidence="2" id="KW-0808">Transferase</keyword>